<keyword evidence="4" id="KW-1185">Reference proteome</keyword>
<name>A0AAD9P6R9_RIDPI</name>
<dbReference type="AlphaFoldDB" id="A0AAD9P6R9"/>
<reference evidence="3" key="1">
    <citation type="journal article" date="2023" name="Mol. Biol. Evol.">
        <title>Third-Generation Sequencing Reveals the Adaptive Role of the Epigenome in Three Deep-Sea Polychaetes.</title>
        <authorList>
            <person name="Perez M."/>
            <person name="Aroh O."/>
            <person name="Sun Y."/>
            <person name="Lan Y."/>
            <person name="Juniper S.K."/>
            <person name="Young C.R."/>
            <person name="Angers B."/>
            <person name="Qian P.Y."/>
        </authorList>
    </citation>
    <scope>NUCLEOTIDE SEQUENCE</scope>
    <source>
        <strain evidence="3">R07B-5</strain>
    </source>
</reference>
<comment type="caution">
    <text evidence="3">The sequence shown here is derived from an EMBL/GenBank/DDBJ whole genome shotgun (WGS) entry which is preliminary data.</text>
</comment>
<gene>
    <name evidence="3" type="ORF">NP493_113g03015</name>
</gene>
<accession>A0AAD9P6R9</accession>
<dbReference type="SUPFAM" id="SSF53300">
    <property type="entry name" value="vWA-like"/>
    <property type="match status" value="3"/>
</dbReference>
<dbReference type="Proteomes" id="UP001209878">
    <property type="component" value="Unassembled WGS sequence"/>
</dbReference>
<organism evidence="3 4">
    <name type="scientific">Ridgeia piscesae</name>
    <name type="common">Tubeworm</name>
    <dbReference type="NCBI Taxonomy" id="27915"/>
    <lineage>
        <taxon>Eukaryota</taxon>
        <taxon>Metazoa</taxon>
        <taxon>Spiralia</taxon>
        <taxon>Lophotrochozoa</taxon>
        <taxon>Annelida</taxon>
        <taxon>Polychaeta</taxon>
        <taxon>Sedentaria</taxon>
        <taxon>Canalipalpata</taxon>
        <taxon>Sabellida</taxon>
        <taxon>Siboglinidae</taxon>
        <taxon>Ridgeia</taxon>
    </lineage>
</organism>
<feature type="domain" description="VWFA" evidence="2">
    <location>
        <begin position="911"/>
        <end position="1107"/>
    </location>
</feature>
<dbReference type="CDD" id="cd00198">
    <property type="entry name" value="vWFA"/>
    <property type="match status" value="1"/>
</dbReference>
<proteinExistence type="predicted"/>
<dbReference type="SMART" id="SM00327">
    <property type="entry name" value="VWA"/>
    <property type="match status" value="2"/>
</dbReference>
<dbReference type="PANTHER" id="PTHR46478:SF1">
    <property type="entry name" value="VON WILLEBRAND FACTOR A DOMAIN-CONTAINING PROTEIN 3A"/>
    <property type="match status" value="1"/>
</dbReference>
<dbReference type="PROSITE" id="PS50234">
    <property type="entry name" value="VWFA"/>
    <property type="match status" value="1"/>
</dbReference>
<feature type="region of interest" description="Disordered" evidence="1">
    <location>
        <begin position="1"/>
        <end position="39"/>
    </location>
</feature>
<evidence type="ECO:0000313" key="3">
    <source>
        <dbReference type="EMBL" id="KAK2189215.1"/>
    </source>
</evidence>
<dbReference type="InterPro" id="IPR002035">
    <property type="entry name" value="VWF_A"/>
</dbReference>
<dbReference type="InterPro" id="IPR036465">
    <property type="entry name" value="vWFA_dom_sf"/>
</dbReference>
<protein>
    <recommendedName>
        <fullName evidence="2">VWFA domain-containing protein</fullName>
    </recommendedName>
</protein>
<feature type="region of interest" description="Disordered" evidence="1">
    <location>
        <begin position="722"/>
        <end position="764"/>
    </location>
</feature>
<dbReference type="PANTHER" id="PTHR46478">
    <property type="entry name" value="VON WILLEBRAND FACTOR A DOMAIN-CONTAINING PROTEIN 3A"/>
    <property type="match status" value="1"/>
</dbReference>
<dbReference type="EMBL" id="JAODUO010000112">
    <property type="protein sequence ID" value="KAK2189215.1"/>
    <property type="molecule type" value="Genomic_DNA"/>
</dbReference>
<dbReference type="Pfam" id="PF13768">
    <property type="entry name" value="VWA_3"/>
    <property type="match status" value="3"/>
</dbReference>
<evidence type="ECO:0000256" key="1">
    <source>
        <dbReference type="SAM" id="MobiDB-lite"/>
    </source>
</evidence>
<dbReference type="Gene3D" id="3.40.50.410">
    <property type="entry name" value="von Willebrand factor, type A domain"/>
    <property type="match status" value="3"/>
</dbReference>
<feature type="compositionally biased region" description="Polar residues" evidence="1">
    <location>
        <begin position="1"/>
        <end position="20"/>
    </location>
</feature>
<evidence type="ECO:0000259" key="2">
    <source>
        <dbReference type="PROSITE" id="PS50234"/>
    </source>
</evidence>
<evidence type="ECO:0000313" key="4">
    <source>
        <dbReference type="Proteomes" id="UP001209878"/>
    </source>
</evidence>
<sequence length="1121" mass="127321">MRSGYTQMMTKYSAQQSALSNRPKWVGVRDSSAMPPDPLTVTNVSQLKTLQDAGEIEATHSDTQTSEEWLKTHSVDSLQLNLKNLMDKSKAVRPSTNPATGQLQQHIQFEAADINDFEYRLNKTIEMYTKRIKWLLQGSRRVFGLIKRSRVGVLIDVSDANCGFGRLTHFQEALMHLVDEQMAEMKSMYLVAFGSDLSPLWANSMDINCRTLAQAKDWVTQLQAGGGCNLLKALEHMYKRKDIDNVIVVIGCIPDQTCQFLCDYMAQLGVGQERPIHTVAYDCCNHHTHVTLRTLAEQSGGRYQCYDSASEEQIYSSSDISLLLREVQKAQIIINKIIGMRQGLLGTALVSVTNEINNEVAKLPQSRFLPRPPGHDLPLKINMPNYYPTSSGNWLGKHGLKAKGLDLYQVLSPNAYSYKEEFIPVIRKTVQSVVNEKAMAQFKWHDGSIRNIHVDMSQLFEYQKQLGATVKLYEQRLDWLSSGSRKIFGSVKEKSVLILIDVSMSNLSYLIHIQHSVRLLLEQQVANKDYFNMIAFSSSVKSWKPTLVPPTPENLQEAWRWVLDLHCEGSRNFLTALRAAMENEEERNHGIDVEGVYLFTSGVPDQPVELCVSYLEEQCAGSDQRLHVILFNVDDYDVHGAIPSRYANITKTAESLRALAHCTAGRFHWFRETGIIESDDIALLSQEVDKAINFSKKCAMLVDSVKKKYNLQLVERKEKEKEGELVMRPASFRPSSAIRRDDDDSTGGSHRPQSAKDPMQRIRRPKREFFYTEQKNGVGAVFKKYPTQKSTRKGIRFATIQEKEDQITSKEWLRMYSLSKLKLDLNKLVSGPDCRHVGQAVKTLHKVVEARTCSVFPTINVAGTLKHLQLLPHELTDYEDQITRILRRYLKRLQWLLSGSRKTFGTVVEKKCVFLIDTSGSMDPFLQDFKKELASLVWDQLYKYSVSFNLVRFSKNCEQWRPQLAESTEENCHDAVRWISALVANGNTCTLQALELAFKDPTVEAIYLLTDGKPDTSTSLVLSEVASLNTDRHVTINTISFNCDDSTANNFLVTLAHENGGRFHRCHANFDAPLFAHTLLTEGFTDHEYPQLPEFGGDDLKRLADEIATARRFISQSRSYR</sequence>